<dbReference type="OrthoDB" id="2629461at2"/>
<sequence>MANTNDKRILDLRAKIEQKKREIGKKERFAPLTNCQIEVDGNRINLHTLNRKQAIALLVKLHSLLNSAKKLGFEEEYELSGFKVADFVEDLQTKIRLLDKDIEQKKLDALEKQLHKLLSDDKKVELELDAIEGLLS</sequence>
<dbReference type="KEGG" id="jeo:JMA_38080"/>
<name>A0A0B5ASM5_9BACL</name>
<keyword evidence="3" id="KW-1185">Reference proteome</keyword>
<accession>A0A0B5ASM5</accession>
<dbReference type="Proteomes" id="UP000031449">
    <property type="component" value="Plasmid unnamed"/>
</dbReference>
<dbReference type="BioCyc" id="JESP1508404:G14D9-13092-MONOMER"/>
<dbReference type="EMBL" id="CP009417">
    <property type="protein sequence ID" value="AJD93126.1"/>
    <property type="molecule type" value="Genomic_DNA"/>
</dbReference>
<proteinExistence type="predicted"/>
<evidence type="ECO:0000256" key="1">
    <source>
        <dbReference type="SAM" id="Coils"/>
    </source>
</evidence>
<evidence type="ECO:0000313" key="2">
    <source>
        <dbReference type="EMBL" id="AJD93126.1"/>
    </source>
</evidence>
<dbReference type="AlphaFoldDB" id="A0A0B5ASM5"/>
<evidence type="ECO:0000313" key="3">
    <source>
        <dbReference type="Proteomes" id="UP000031449"/>
    </source>
</evidence>
<geneLocation type="plasmid" evidence="3"/>
<feature type="coiled-coil region" evidence="1">
    <location>
        <begin position="88"/>
        <end position="127"/>
    </location>
</feature>
<protein>
    <submittedName>
        <fullName evidence="2">Uncharacterized protein</fullName>
    </submittedName>
</protein>
<keyword evidence="1" id="KW-0175">Coiled coil</keyword>
<keyword evidence="2" id="KW-0614">Plasmid</keyword>
<gene>
    <name evidence="2" type="ORF">JMA_38080</name>
</gene>
<organism evidence="2 3">
    <name type="scientific">Jeotgalibacillus malaysiensis</name>
    <dbReference type="NCBI Taxonomy" id="1508404"/>
    <lineage>
        <taxon>Bacteria</taxon>
        <taxon>Bacillati</taxon>
        <taxon>Bacillota</taxon>
        <taxon>Bacilli</taxon>
        <taxon>Bacillales</taxon>
        <taxon>Caryophanaceae</taxon>
        <taxon>Jeotgalibacillus</taxon>
    </lineage>
</organism>
<reference evidence="2 3" key="1">
    <citation type="submission" date="2014-08" db="EMBL/GenBank/DDBJ databases">
        <title>Complete genome of a marine bacteria Jeotgalibacillus malaysiensis.</title>
        <authorList>
            <person name="Yaakop A.S."/>
            <person name="Chan K.-G."/>
            <person name="Goh K.M."/>
        </authorList>
    </citation>
    <scope>NUCLEOTIDE SEQUENCE [LARGE SCALE GENOMIC DNA]</scope>
    <source>
        <strain evidence="2 3">D5</strain>
        <plasmid evidence="3">Plasmid</plasmid>
    </source>
</reference>
<dbReference type="HOGENOM" id="CLU_155161_0_0_9"/>